<dbReference type="Proteomes" id="UP000732399">
    <property type="component" value="Unassembled WGS sequence"/>
</dbReference>
<dbReference type="EMBL" id="JAAVJH010000035">
    <property type="protein sequence ID" value="NJR80826.1"/>
    <property type="molecule type" value="Genomic_DNA"/>
</dbReference>
<name>A0ABX1CSC5_9SPHN</name>
<dbReference type="Pfam" id="PF09917">
    <property type="entry name" value="DUF2147"/>
    <property type="match status" value="1"/>
</dbReference>
<dbReference type="RefSeq" id="WP_168136314.1">
    <property type="nucleotide sequence ID" value="NZ_JAAVJH010000035.1"/>
</dbReference>
<dbReference type="Gene3D" id="2.40.128.520">
    <property type="match status" value="1"/>
</dbReference>
<evidence type="ECO:0000259" key="2">
    <source>
        <dbReference type="Pfam" id="PF09917"/>
    </source>
</evidence>
<dbReference type="PANTHER" id="PTHR36919">
    <property type="entry name" value="BLR1215 PROTEIN"/>
    <property type="match status" value="1"/>
</dbReference>
<comment type="caution">
    <text evidence="3">The sequence shown here is derived from an EMBL/GenBank/DDBJ whole genome shotgun (WGS) entry which is preliminary data.</text>
</comment>
<evidence type="ECO:0000313" key="3">
    <source>
        <dbReference type="EMBL" id="NJR80826.1"/>
    </source>
</evidence>
<evidence type="ECO:0000313" key="4">
    <source>
        <dbReference type="Proteomes" id="UP000732399"/>
    </source>
</evidence>
<feature type="signal peptide" evidence="1">
    <location>
        <begin position="1"/>
        <end position="20"/>
    </location>
</feature>
<feature type="chain" id="PRO_5045500239" evidence="1">
    <location>
        <begin position="21"/>
        <end position="137"/>
    </location>
</feature>
<keyword evidence="4" id="KW-1185">Reference proteome</keyword>
<accession>A0ABX1CSC5</accession>
<dbReference type="PANTHER" id="PTHR36919:SF2">
    <property type="entry name" value="BLL6627 PROTEIN"/>
    <property type="match status" value="1"/>
</dbReference>
<dbReference type="InterPro" id="IPR019223">
    <property type="entry name" value="DUF2147"/>
</dbReference>
<protein>
    <submittedName>
        <fullName evidence="3">DUF2147 domain-containing protein</fullName>
    </submittedName>
</protein>
<gene>
    <name evidence="3" type="ORF">HBH26_19850</name>
</gene>
<organism evidence="3 4">
    <name type="scientific">Sphingomonas corticis</name>
    <dbReference type="NCBI Taxonomy" id="2722791"/>
    <lineage>
        <taxon>Bacteria</taxon>
        <taxon>Pseudomonadati</taxon>
        <taxon>Pseudomonadota</taxon>
        <taxon>Alphaproteobacteria</taxon>
        <taxon>Sphingomonadales</taxon>
        <taxon>Sphingomonadaceae</taxon>
        <taxon>Sphingomonas</taxon>
    </lineage>
</organism>
<sequence>MTILRALPALLFLTPAAAQAATPIAGRWLTADGSGVVTIGACGGATCGRLTQILKVRPGAAATDVNNTDPALRSRPIKGIAILSGFADKGKDWRGTIYDPRNGKSYKSIVVRNADGTLAVKGCIAFFCQTQTWTPAR</sequence>
<evidence type="ECO:0000256" key="1">
    <source>
        <dbReference type="SAM" id="SignalP"/>
    </source>
</evidence>
<keyword evidence="1" id="KW-0732">Signal</keyword>
<reference evidence="3 4" key="1">
    <citation type="submission" date="2020-03" db="EMBL/GenBank/DDBJ databases">
        <authorList>
            <person name="Wang L."/>
            <person name="He N."/>
            <person name="Li Y."/>
            <person name="Fang Y."/>
            <person name="Zhang F."/>
        </authorList>
    </citation>
    <scope>NUCLEOTIDE SEQUENCE [LARGE SCALE GENOMIC DNA]</scope>
    <source>
        <strain evidence="3 4">36D10-4-7</strain>
    </source>
</reference>
<feature type="domain" description="DUF2147" evidence="2">
    <location>
        <begin position="26"/>
        <end position="134"/>
    </location>
</feature>
<proteinExistence type="predicted"/>